<organism evidence="1">
    <name type="scientific">freshwater metagenome</name>
    <dbReference type="NCBI Taxonomy" id="449393"/>
    <lineage>
        <taxon>unclassified sequences</taxon>
        <taxon>metagenomes</taxon>
        <taxon>ecological metagenomes</taxon>
    </lineage>
</organism>
<proteinExistence type="predicted"/>
<protein>
    <submittedName>
        <fullName evidence="1">Unannotated protein</fullName>
    </submittedName>
</protein>
<sequence length="76" mass="8724">MRDEVTDSRETVDVAARKVGSWDPFGLVAEVPQSPRVPNVVDLVEHEHRGALQIDETDERREHQNRTVEKCCLQSR</sequence>
<accession>A0A6J7DK02</accession>
<reference evidence="1" key="1">
    <citation type="submission" date="2020-05" db="EMBL/GenBank/DDBJ databases">
        <authorList>
            <person name="Chiriac C."/>
            <person name="Salcher M."/>
            <person name="Ghai R."/>
            <person name="Kavagutti S V."/>
        </authorList>
    </citation>
    <scope>NUCLEOTIDE SEQUENCE</scope>
</reference>
<gene>
    <name evidence="1" type="ORF">UFOPK3339_00722</name>
</gene>
<name>A0A6J7DK02_9ZZZZ</name>
<evidence type="ECO:0000313" key="1">
    <source>
        <dbReference type="EMBL" id="CAB4867553.1"/>
    </source>
</evidence>
<dbReference type="AlphaFoldDB" id="A0A6J7DK02"/>
<dbReference type="EMBL" id="CAFBLF010000099">
    <property type="protein sequence ID" value="CAB4867553.1"/>
    <property type="molecule type" value="Genomic_DNA"/>
</dbReference>